<dbReference type="AlphaFoldDB" id="A0A8J3IG38"/>
<dbReference type="RefSeq" id="WP_220204733.1">
    <property type="nucleotide sequence ID" value="NZ_BNJK01000001.1"/>
</dbReference>
<dbReference type="Pfam" id="PF00483">
    <property type="entry name" value="NTP_transferase"/>
    <property type="match status" value="1"/>
</dbReference>
<organism evidence="8 9">
    <name type="scientific">Reticulibacter mediterranei</name>
    <dbReference type="NCBI Taxonomy" id="2778369"/>
    <lineage>
        <taxon>Bacteria</taxon>
        <taxon>Bacillati</taxon>
        <taxon>Chloroflexota</taxon>
        <taxon>Ktedonobacteria</taxon>
        <taxon>Ktedonobacterales</taxon>
        <taxon>Reticulibacteraceae</taxon>
        <taxon>Reticulibacter</taxon>
    </lineage>
</organism>
<gene>
    <name evidence="8" type="primary">galU</name>
    <name evidence="8" type="ORF">KSF_040190</name>
</gene>
<dbReference type="EC" id="2.7.7.9" evidence="2 6"/>
<dbReference type="CDD" id="cd02541">
    <property type="entry name" value="UGPase_prokaryotic"/>
    <property type="match status" value="1"/>
</dbReference>
<dbReference type="GO" id="GO:0003983">
    <property type="term" value="F:UTP:glucose-1-phosphate uridylyltransferase activity"/>
    <property type="evidence" value="ECO:0007669"/>
    <property type="project" value="UniProtKB-EC"/>
</dbReference>
<comment type="caution">
    <text evidence="8">The sequence shown here is derived from an EMBL/GenBank/DDBJ whole genome shotgun (WGS) entry which is preliminary data.</text>
</comment>
<keyword evidence="3 6" id="KW-0808">Transferase</keyword>
<sequence>MSIRKAVLPVAGLGTRVLPASKVVPKELLPLVDKPTLQYIVEEAVAAGIDEIIFVTSASKRSIEDHFDIFKELEQALERKGKRKELEELRRIRTMATYASVRQPEALGLGHAVLCAKKLVGDEPFVVMLGDDLVDPATPCLPRMIEIHEQYGGSVLSLFSVPEHEISRFGIVAVEETEPGSTTVKVNHMVEKPAVEEAPSDLAVAGRYVLTPDIFEILERTPAGAGGEIQLTDAIEVQAQEGRCYGLKFGGFGGIRYDTGTPLGLLTTSIAYALKRSDIAPALREYMRQALTEG</sequence>
<evidence type="ECO:0000256" key="4">
    <source>
        <dbReference type="ARBA" id="ARBA00022695"/>
    </source>
</evidence>
<dbReference type="InterPro" id="IPR005835">
    <property type="entry name" value="NTP_transferase_dom"/>
</dbReference>
<evidence type="ECO:0000256" key="2">
    <source>
        <dbReference type="ARBA" id="ARBA00012415"/>
    </source>
</evidence>
<dbReference type="SUPFAM" id="SSF53448">
    <property type="entry name" value="Nucleotide-diphospho-sugar transferases"/>
    <property type="match status" value="1"/>
</dbReference>
<evidence type="ECO:0000259" key="7">
    <source>
        <dbReference type="Pfam" id="PF00483"/>
    </source>
</evidence>
<evidence type="ECO:0000256" key="3">
    <source>
        <dbReference type="ARBA" id="ARBA00022679"/>
    </source>
</evidence>
<keyword evidence="9" id="KW-1185">Reference proteome</keyword>
<dbReference type="InterPro" id="IPR005771">
    <property type="entry name" value="GalU_uridylyltTrfase_bac/arc"/>
</dbReference>
<dbReference type="NCBIfam" id="TIGR01099">
    <property type="entry name" value="galU"/>
    <property type="match status" value="1"/>
</dbReference>
<dbReference type="GO" id="GO:0006011">
    <property type="term" value="P:UDP-alpha-D-glucose metabolic process"/>
    <property type="evidence" value="ECO:0007669"/>
    <property type="project" value="InterPro"/>
</dbReference>
<dbReference type="Proteomes" id="UP000597444">
    <property type="component" value="Unassembled WGS sequence"/>
</dbReference>
<dbReference type="EMBL" id="BNJK01000001">
    <property type="protein sequence ID" value="GHO93971.1"/>
    <property type="molecule type" value="Genomic_DNA"/>
</dbReference>
<dbReference type="PANTHER" id="PTHR43197">
    <property type="entry name" value="UTP--GLUCOSE-1-PHOSPHATE URIDYLYLTRANSFERASE"/>
    <property type="match status" value="1"/>
</dbReference>
<comment type="similarity">
    <text evidence="1 6">Belongs to the UDPGP type 2 family.</text>
</comment>
<feature type="domain" description="Nucleotidyl transferase" evidence="7">
    <location>
        <begin position="6"/>
        <end position="263"/>
    </location>
</feature>
<reference evidence="8" key="1">
    <citation type="submission" date="2020-10" db="EMBL/GenBank/DDBJ databases">
        <title>Taxonomic study of unclassified bacteria belonging to the class Ktedonobacteria.</title>
        <authorList>
            <person name="Yabe S."/>
            <person name="Wang C.M."/>
            <person name="Zheng Y."/>
            <person name="Sakai Y."/>
            <person name="Cavaletti L."/>
            <person name="Monciardini P."/>
            <person name="Donadio S."/>
        </authorList>
    </citation>
    <scope>NUCLEOTIDE SEQUENCE</scope>
    <source>
        <strain evidence="8">ID150040</strain>
    </source>
</reference>
<evidence type="ECO:0000313" key="9">
    <source>
        <dbReference type="Proteomes" id="UP000597444"/>
    </source>
</evidence>
<dbReference type="PANTHER" id="PTHR43197:SF1">
    <property type="entry name" value="UTP--GLUCOSE-1-PHOSPHATE URIDYLYLTRANSFERASE"/>
    <property type="match status" value="1"/>
</dbReference>
<accession>A0A8J3IG38</accession>
<dbReference type="Gene3D" id="3.90.550.10">
    <property type="entry name" value="Spore Coat Polysaccharide Biosynthesis Protein SpsA, Chain A"/>
    <property type="match status" value="1"/>
</dbReference>
<evidence type="ECO:0000256" key="5">
    <source>
        <dbReference type="ARBA" id="ARBA00048128"/>
    </source>
</evidence>
<evidence type="ECO:0000256" key="6">
    <source>
        <dbReference type="RuleBase" id="RU361259"/>
    </source>
</evidence>
<name>A0A8J3IG38_9CHLR</name>
<comment type="catalytic activity">
    <reaction evidence="5 6">
        <text>alpha-D-glucose 1-phosphate + UTP + H(+) = UDP-alpha-D-glucose + diphosphate</text>
        <dbReference type="Rhea" id="RHEA:19889"/>
        <dbReference type="ChEBI" id="CHEBI:15378"/>
        <dbReference type="ChEBI" id="CHEBI:33019"/>
        <dbReference type="ChEBI" id="CHEBI:46398"/>
        <dbReference type="ChEBI" id="CHEBI:58601"/>
        <dbReference type="ChEBI" id="CHEBI:58885"/>
        <dbReference type="EC" id="2.7.7.9"/>
    </reaction>
</comment>
<proteinExistence type="inferred from homology"/>
<dbReference type="InterPro" id="IPR029044">
    <property type="entry name" value="Nucleotide-diphossugar_trans"/>
</dbReference>
<evidence type="ECO:0000256" key="1">
    <source>
        <dbReference type="ARBA" id="ARBA00006890"/>
    </source>
</evidence>
<keyword evidence="4 6" id="KW-0548">Nucleotidyltransferase</keyword>
<protein>
    <recommendedName>
        <fullName evidence="2 6">UTP--glucose-1-phosphate uridylyltransferase</fullName>
        <ecNumber evidence="2 6">2.7.7.9</ecNumber>
    </recommendedName>
    <alternativeName>
        <fullName evidence="6">UDP-glucose pyrophosphorylase</fullName>
    </alternativeName>
</protein>
<evidence type="ECO:0000313" key="8">
    <source>
        <dbReference type="EMBL" id="GHO93971.1"/>
    </source>
</evidence>